<dbReference type="GO" id="GO:0000166">
    <property type="term" value="F:nucleotide binding"/>
    <property type="evidence" value="ECO:0007669"/>
    <property type="project" value="UniProtKB-KW"/>
</dbReference>
<dbReference type="GO" id="GO:0005634">
    <property type="term" value="C:nucleus"/>
    <property type="evidence" value="ECO:0007669"/>
    <property type="project" value="UniProtKB-SubCell"/>
</dbReference>
<dbReference type="GO" id="GO:0110155">
    <property type="term" value="P:NAD-cap decapping"/>
    <property type="evidence" value="ECO:0007669"/>
    <property type="project" value="TreeGrafter"/>
</dbReference>
<gene>
    <name evidence="8" type="primary">DOM3Z</name>
    <name evidence="8" type="ORF">HK099_000644</name>
</gene>
<evidence type="ECO:0000259" key="7">
    <source>
        <dbReference type="Pfam" id="PF08652"/>
    </source>
</evidence>
<dbReference type="GO" id="GO:0005829">
    <property type="term" value="C:cytosol"/>
    <property type="evidence" value="ECO:0007669"/>
    <property type="project" value="TreeGrafter"/>
</dbReference>
<dbReference type="PANTHER" id="PTHR12395:SF9">
    <property type="entry name" value="DECAPPING AND EXORIBONUCLEASE PROTEIN"/>
    <property type="match status" value="1"/>
</dbReference>
<evidence type="ECO:0000256" key="6">
    <source>
        <dbReference type="RuleBase" id="RU367113"/>
    </source>
</evidence>
<dbReference type="AlphaFoldDB" id="A0AAD5U5I4"/>
<evidence type="ECO:0000256" key="2">
    <source>
        <dbReference type="ARBA" id="ARBA00006562"/>
    </source>
</evidence>
<dbReference type="GO" id="GO:0004518">
    <property type="term" value="F:nuclease activity"/>
    <property type="evidence" value="ECO:0007669"/>
    <property type="project" value="UniProtKB-KW"/>
</dbReference>
<keyword evidence="6" id="KW-0378">Hydrolase</keyword>
<proteinExistence type="inferred from homology"/>
<evidence type="ECO:0000313" key="8">
    <source>
        <dbReference type="EMBL" id="KAJ3223814.1"/>
    </source>
</evidence>
<dbReference type="Proteomes" id="UP001211065">
    <property type="component" value="Unassembled WGS sequence"/>
</dbReference>
<comment type="function">
    <text evidence="6">Decapping enzyme for NAD-capped RNAs: specifically hydrolyzes the nicotinamide adenine dinucleotide (NAD) cap from a subset of RNAs by removing the entire NAD moiety from the 5'-end of an NAD-capped RNA.</text>
</comment>
<comment type="caution">
    <text evidence="8">The sequence shown here is derived from an EMBL/GenBank/DDBJ whole genome shotgun (WGS) entry which is preliminary data.</text>
</comment>
<name>A0AAD5U5I4_9FUNG</name>
<comment type="similarity">
    <text evidence="2 6">Belongs to the DXO/Dom3Z family.</text>
</comment>
<reference evidence="8" key="1">
    <citation type="submission" date="2020-05" db="EMBL/GenBank/DDBJ databases">
        <title>Phylogenomic resolution of chytrid fungi.</title>
        <authorList>
            <person name="Stajich J.E."/>
            <person name="Amses K."/>
            <person name="Simmons R."/>
            <person name="Seto K."/>
            <person name="Myers J."/>
            <person name="Bonds A."/>
            <person name="Quandt C.A."/>
            <person name="Barry K."/>
            <person name="Liu P."/>
            <person name="Grigoriev I."/>
            <person name="Longcore J.E."/>
            <person name="James T.Y."/>
        </authorList>
    </citation>
    <scope>NUCLEOTIDE SEQUENCE</scope>
    <source>
        <strain evidence="8">JEL0476</strain>
    </source>
</reference>
<dbReference type="GO" id="GO:0000956">
    <property type="term" value="P:nuclear-transcribed mRNA catabolic process"/>
    <property type="evidence" value="ECO:0007669"/>
    <property type="project" value="TreeGrafter"/>
</dbReference>
<comment type="cofactor">
    <cofactor evidence="1 6">
        <name>a divalent metal cation</name>
        <dbReference type="ChEBI" id="CHEBI:60240"/>
    </cofactor>
</comment>
<dbReference type="GO" id="GO:0046872">
    <property type="term" value="F:metal ion binding"/>
    <property type="evidence" value="ECO:0007669"/>
    <property type="project" value="UniProtKB-KW"/>
</dbReference>
<dbReference type="GO" id="GO:0034353">
    <property type="term" value="F:mRNA 5'-diphosphatase activity"/>
    <property type="evidence" value="ECO:0007669"/>
    <property type="project" value="TreeGrafter"/>
</dbReference>
<evidence type="ECO:0000256" key="5">
    <source>
        <dbReference type="ARBA" id="ARBA00048124"/>
    </source>
</evidence>
<keyword evidence="6" id="KW-0547">Nucleotide-binding</keyword>
<sequence>MKRNLNSIKETFTINQQQHYVKKNINYQFPLEISHFSYDENRVVSVNDRSGLKYFYEPEKNSDLNSGFPDLFIKREPKLEHLDSLIKCLFEVNTNLKKVNKSVYAPNFCTWRGIIRSLMVTPYFPKDSWELNIISFDNTIFMEENETLERKAASYGETEKEVKMSYYGYKFENIATISKPPSDLKKNDQELTDRNSEAVNTNVQYCSVWKSSLGTNSMILGGEVDCLYSENLVEHNHQKHYAELKTNKVFQHSWQRKSFERYKLLKVWAQSYLAGVPTVIIGFRSDEGILKFVKTYKTVEIPSMVNSWNPHVCLGFLDSILNFIKTNLEDVNDATQIYKLKYDSLQPHAIKLEGPIAAENNLCFLPQYFVNEVSQNKKNRG</sequence>
<feature type="domain" description="RAI1-like" evidence="7">
    <location>
        <begin position="30"/>
        <end position="368"/>
    </location>
</feature>
<accession>A0AAD5U5I4</accession>
<dbReference type="InterPro" id="IPR013961">
    <property type="entry name" value="RAI1"/>
</dbReference>
<comment type="catalytic activity">
    <reaction evidence="4">
        <text>a 5'-end triphospho-ribonucleoside in mRNA + H2O = a 5'-end phospho-ribonucleoside in mRNA + diphosphate + H(+)</text>
        <dbReference type="Rhea" id="RHEA:78683"/>
        <dbReference type="Rhea" id="RHEA-COMP:15692"/>
        <dbReference type="Rhea" id="RHEA-COMP:17164"/>
        <dbReference type="ChEBI" id="CHEBI:15377"/>
        <dbReference type="ChEBI" id="CHEBI:15378"/>
        <dbReference type="ChEBI" id="CHEBI:33019"/>
        <dbReference type="ChEBI" id="CHEBI:138282"/>
        <dbReference type="ChEBI" id="CHEBI:167618"/>
    </reaction>
    <physiologicalReaction direction="left-to-right" evidence="4">
        <dbReference type="Rhea" id="RHEA:78684"/>
    </physiologicalReaction>
</comment>
<protein>
    <recommendedName>
        <fullName evidence="6">Decapping nuclease</fullName>
        <ecNumber evidence="6">3.6.1.-</ecNumber>
    </recommendedName>
</protein>
<dbReference type="Pfam" id="PF08652">
    <property type="entry name" value="RAI1"/>
    <property type="match status" value="1"/>
</dbReference>
<keyword evidence="9" id="KW-1185">Reference proteome</keyword>
<keyword evidence="6" id="KW-0540">Nuclease</keyword>
<keyword evidence="6" id="KW-0479">Metal-binding</keyword>
<dbReference type="InterPro" id="IPR039039">
    <property type="entry name" value="RAI1-like_fam"/>
</dbReference>
<evidence type="ECO:0000256" key="1">
    <source>
        <dbReference type="ARBA" id="ARBA00001968"/>
    </source>
</evidence>
<keyword evidence="6" id="KW-0694">RNA-binding</keyword>
<keyword evidence="6" id="KW-0539">Nucleus</keyword>
<dbReference type="EMBL" id="JADGJW010000116">
    <property type="protein sequence ID" value="KAJ3223814.1"/>
    <property type="molecule type" value="Genomic_DNA"/>
</dbReference>
<evidence type="ECO:0000313" key="9">
    <source>
        <dbReference type="Proteomes" id="UP001211065"/>
    </source>
</evidence>
<evidence type="ECO:0000256" key="4">
    <source>
        <dbReference type="ARBA" id="ARBA00044692"/>
    </source>
</evidence>
<comment type="catalytic activity">
    <reaction evidence="3">
        <text>a 5'-end (N(7)-methyl 5'-triphosphoguanosine)-ribonucleoside-ribonucleotide in mRNA + H2O = a (N(7)-methyl 5'-triphosphoguanosine)-nucleoside + a 5'-end phospho-ribonucleoside in mRNA + H(+)</text>
        <dbReference type="Rhea" id="RHEA:66928"/>
        <dbReference type="Rhea" id="RHEA-COMP:15692"/>
        <dbReference type="Rhea" id="RHEA-COMP:17313"/>
        <dbReference type="ChEBI" id="CHEBI:15377"/>
        <dbReference type="ChEBI" id="CHEBI:15378"/>
        <dbReference type="ChEBI" id="CHEBI:138282"/>
        <dbReference type="ChEBI" id="CHEBI:172876"/>
        <dbReference type="ChEBI" id="CHEBI:172877"/>
    </reaction>
    <physiologicalReaction direction="left-to-right" evidence="3">
        <dbReference type="Rhea" id="RHEA:66929"/>
    </physiologicalReaction>
</comment>
<dbReference type="EC" id="3.6.1.-" evidence="6"/>
<comment type="catalytic activity">
    <reaction evidence="5">
        <text>a 5'-end NAD(+)-phospho-ribonucleoside in mRNA + H2O = a 5'-end phospho-ribonucleoside in mRNA + NAD(+) + H(+)</text>
        <dbReference type="Rhea" id="RHEA:60880"/>
        <dbReference type="Rhea" id="RHEA-COMP:15692"/>
        <dbReference type="Rhea" id="RHEA-COMP:15698"/>
        <dbReference type="ChEBI" id="CHEBI:15377"/>
        <dbReference type="ChEBI" id="CHEBI:15378"/>
        <dbReference type="ChEBI" id="CHEBI:57540"/>
        <dbReference type="ChEBI" id="CHEBI:138282"/>
        <dbReference type="ChEBI" id="CHEBI:144029"/>
    </reaction>
    <physiologicalReaction direction="left-to-right" evidence="5">
        <dbReference type="Rhea" id="RHEA:60881"/>
    </physiologicalReaction>
</comment>
<evidence type="ECO:0000256" key="3">
    <source>
        <dbReference type="ARBA" id="ARBA00044676"/>
    </source>
</evidence>
<organism evidence="8 9">
    <name type="scientific">Clydaea vesicula</name>
    <dbReference type="NCBI Taxonomy" id="447962"/>
    <lineage>
        <taxon>Eukaryota</taxon>
        <taxon>Fungi</taxon>
        <taxon>Fungi incertae sedis</taxon>
        <taxon>Chytridiomycota</taxon>
        <taxon>Chytridiomycota incertae sedis</taxon>
        <taxon>Chytridiomycetes</taxon>
        <taxon>Lobulomycetales</taxon>
        <taxon>Lobulomycetaceae</taxon>
        <taxon>Clydaea</taxon>
    </lineage>
</organism>
<comment type="subcellular location">
    <subcellularLocation>
        <location evidence="6">Nucleus</location>
    </subcellularLocation>
</comment>
<dbReference type="PANTHER" id="PTHR12395">
    <property type="entry name" value="DOM-3 RELATED"/>
    <property type="match status" value="1"/>
</dbReference>
<dbReference type="GO" id="GO:0003723">
    <property type="term" value="F:RNA binding"/>
    <property type="evidence" value="ECO:0007669"/>
    <property type="project" value="UniProtKB-KW"/>
</dbReference>